<keyword evidence="1" id="KW-0614">Plasmid</keyword>
<evidence type="ECO:0000313" key="2">
    <source>
        <dbReference type="Proteomes" id="UP001430990"/>
    </source>
</evidence>
<organism evidence="1 2">
    <name type="scientific">Bradyrhizobium barranii</name>
    <dbReference type="NCBI Taxonomy" id="2992140"/>
    <lineage>
        <taxon>Bacteria</taxon>
        <taxon>Pseudomonadati</taxon>
        <taxon>Pseudomonadota</taxon>
        <taxon>Alphaproteobacteria</taxon>
        <taxon>Hyphomicrobiales</taxon>
        <taxon>Nitrobacteraceae</taxon>
        <taxon>Bradyrhizobium</taxon>
    </lineage>
</organism>
<geneLocation type="plasmid" evidence="1 2">
    <name>pCC829_1</name>
</geneLocation>
<proteinExistence type="predicted"/>
<protein>
    <submittedName>
        <fullName evidence="1">Uncharacterized protein</fullName>
    </submittedName>
</protein>
<dbReference type="RefSeq" id="WP_231145753.1">
    <property type="nucleotide sequence ID" value="NZ_CP088101.1"/>
</dbReference>
<dbReference type="Proteomes" id="UP001430990">
    <property type="component" value="Plasmid pCC829_1"/>
</dbReference>
<gene>
    <name evidence="1" type="ORF">BjapCC829_46675</name>
</gene>
<accession>A0ABY3R1Z7</accession>
<name>A0ABY3R1Z7_9BRAD</name>
<dbReference type="EMBL" id="CP088101">
    <property type="protein sequence ID" value="UFW91898.1"/>
    <property type="molecule type" value="Genomic_DNA"/>
</dbReference>
<keyword evidence="2" id="KW-1185">Reference proteome</keyword>
<reference evidence="1" key="1">
    <citation type="submission" date="2021-11" db="EMBL/GenBank/DDBJ databases">
        <title>Australian commercial rhizobial inoculants.</title>
        <authorList>
            <person name="Kohlmeier M.G."/>
            <person name="O'Hara G.W."/>
            <person name="Colombi E."/>
            <person name="Ramsay J.P."/>
            <person name="Terpolilli J."/>
        </authorList>
    </citation>
    <scope>NUCLEOTIDE SEQUENCE</scope>
    <source>
        <strain evidence="1">CC829</strain>
        <plasmid evidence="1">pCC829_1</plasmid>
    </source>
</reference>
<evidence type="ECO:0000313" key="1">
    <source>
        <dbReference type="EMBL" id="UFW91898.1"/>
    </source>
</evidence>
<sequence>MRDDHTIMYDPKIAGWPYEAREFALTAACARISVADADEADCVAVKRLRDELDFKKEKVAVITQHLADSQVRRTRMPACGILMRASRLAEYSRLRAAAWSMRVSAGLSASSDQAFISVKVPLLRGFVVPHGLKFTRALDELPL</sequence>